<keyword evidence="2" id="KW-1185">Reference proteome</keyword>
<evidence type="ECO:0000313" key="2">
    <source>
        <dbReference type="Proteomes" id="UP000253318"/>
    </source>
</evidence>
<dbReference type="RefSeq" id="WP_114400372.1">
    <property type="nucleotide sequence ID" value="NZ_QEIM01000214.1"/>
</dbReference>
<comment type="caution">
    <text evidence="1">The sequence shown here is derived from an EMBL/GenBank/DDBJ whole genome shotgun (WGS) entry which is preliminary data.</text>
</comment>
<organism evidence="1 2">
    <name type="scientific">Marinitenerispora sediminis</name>
    <dbReference type="NCBI Taxonomy" id="1931232"/>
    <lineage>
        <taxon>Bacteria</taxon>
        <taxon>Bacillati</taxon>
        <taxon>Actinomycetota</taxon>
        <taxon>Actinomycetes</taxon>
        <taxon>Streptosporangiales</taxon>
        <taxon>Nocardiopsidaceae</taxon>
        <taxon>Marinitenerispora</taxon>
    </lineage>
</organism>
<dbReference type="EMBL" id="QEIN01000229">
    <property type="protein sequence ID" value="RCV52173.1"/>
    <property type="molecule type" value="Genomic_DNA"/>
</dbReference>
<dbReference type="Proteomes" id="UP000253318">
    <property type="component" value="Unassembled WGS sequence"/>
</dbReference>
<evidence type="ECO:0000313" key="1">
    <source>
        <dbReference type="EMBL" id="RCV52173.1"/>
    </source>
</evidence>
<reference evidence="1 2" key="1">
    <citation type="submission" date="2018-04" db="EMBL/GenBank/DDBJ databases">
        <title>Novel actinobacteria from marine sediment.</title>
        <authorList>
            <person name="Ng Z.Y."/>
            <person name="Tan G.Y.A."/>
        </authorList>
    </citation>
    <scope>NUCLEOTIDE SEQUENCE [LARGE SCALE GENOMIC DNA]</scope>
    <source>
        <strain evidence="1 2">TPS81</strain>
    </source>
</reference>
<proteinExistence type="predicted"/>
<name>A0A368T022_9ACTN</name>
<dbReference type="OrthoDB" id="3963008at2"/>
<sequence>MARRTGGPGIERLLEFGGRDDLTELLERDAGTLAGVVRTAPEVPPALVDAVFAAGDEWIGALARNSEAVAASAALRMRLAGTGHPLVARAVFESLWPWRAHEMRVLLAAADPADPAWKARLGRIRKLIAEYTTGQRDGEPHTLRAAVAAPFPRLVRSALSTDGILGRADVLRGLLALHDHGGPAQLRAALGDPATDRELRRHGCADLAARLLAGPDGAAELRAAVAEAEGTPGGTAEDYLNPWRDLDWTALLAAHAKRPLPPGMVETLVERADCPDEAFAPLGASHPEPDVLLARLERPAPPGLLGALRADGLRVDTLIAVVDRGLGRTFTGADLLHRVRPARVVLETAQGLRAPEEPARREWQAFRAGLAELVAERLGSDAAAWRALRAALAEFPGSIGELVEEAVARAAGGEAAVGAPWPDAQEMPTLTGPWRVLKGERAAFVELLNAAATPVQRQLLRHVDDQTASDLLALGEWRPEWLDWARESGPGGRERVLVARHQLEQQVVSRNRMATSLPRRLLPAEAAAELAALDDPAVNAALIYQPLLPRPLRDAVLTGRRLRPGPADRLPLDADLRAELVDPPTSWTDLLPAFGTGDPELTAHCIQSGWADRSPALQLRIVLGLWERNGTAPLREEPRRWLPGSFDEKVRALVAELLAEEDESAALDRLRAAVADAESTRGLLERFRTSGSDFYLIQTEGFVLEWDELYAAFQRGALDPGRAGELVGDDLCPERLAGRPWVRLSRAQRTAVRDLAGGRPAAEVLAATPLTVRGGQSWVEEALRAGLLTPADVVRHARPAGAALTAVPLDAPARREVADLVREHLAGRPDAWALVTHLAADFTGALPELLRTAAQAVE</sequence>
<gene>
    <name evidence="1" type="ORF">DEF24_22350</name>
</gene>
<protein>
    <submittedName>
        <fullName evidence="1">Uncharacterized protein</fullName>
    </submittedName>
</protein>
<accession>A0A368T022</accession>
<dbReference type="AlphaFoldDB" id="A0A368T022"/>